<sequence>MTGGSTGAADPYRLDGRVALVTGAARGIGAAVVARLAALGCRVAAADLADPAGPAGPSGWEAEPPPGEGHTRHRVDIRSADSCAELVAEVLAAHGRLDHLVNNAGVVRRGPAAAMTDEDFAEVVDVNLTGTFRVTRAAHPALRASGGASVVNLGSTNGHIAVPDTLGYCLSKAAVMHMARVLALEWAPDGIRVNAVAPTIVRTAMTEDVRADAAYVRDKLASIPLGRMAGTADVANAVAYLLSPAAAMTTGHTLFVDGGAVIH</sequence>
<feature type="region of interest" description="Disordered" evidence="4">
    <location>
        <begin position="52"/>
        <end position="73"/>
    </location>
</feature>
<dbReference type="Proteomes" id="UP000268652">
    <property type="component" value="Unassembled WGS sequence"/>
</dbReference>
<dbReference type="SMART" id="SM00822">
    <property type="entry name" value="PKS_KR"/>
    <property type="match status" value="1"/>
</dbReference>
<organism evidence="6 9">
    <name type="scientific">Streptomyces radicis</name>
    <dbReference type="NCBI Taxonomy" id="1750517"/>
    <lineage>
        <taxon>Bacteria</taxon>
        <taxon>Bacillati</taxon>
        <taxon>Actinomycetota</taxon>
        <taxon>Actinomycetes</taxon>
        <taxon>Kitasatosporales</taxon>
        <taxon>Streptomycetaceae</taxon>
        <taxon>Streptomyces</taxon>
    </lineage>
</organism>
<comment type="similarity">
    <text evidence="1">Belongs to the short-chain dehydrogenases/reductases (SDR) family.</text>
</comment>
<evidence type="ECO:0000313" key="6">
    <source>
        <dbReference type="EMBL" id="RKN12473.1"/>
    </source>
</evidence>
<dbReference type="InterPro" id="IPR036291">
    <property type="entry name" value="NAD(P)-bd_dom_sf"/>
</dbReference>
<dbReference type="AlphaFoldDB" id="A0A3A9WJG3"/>
<dbReference type="SUPFAM" id="SSF51735">
    <property type="entry name" value="NAD(P)-binding Rossmann-fold domains"/>
    <property type="match status" value="1"/>
</dbReference>
<evidence type="ECO:0000256" key="1">
    <source>
        <dbReference type="ARBA" id="ARBA00006484"/>
    </source>
</evidence>
<evidence type="ECO:0000256" key="4">
    <source>
        <dbReference type="SAM" id="MobiDB-lite"/>
    </source>
</evidence>
<dbReference type="OrthoDB" id="7064009at2"/>
<evidence type="ECO:0000313" key="8">
    <source>
        <dbReference type="Proteomes" id="UP000268652"/>
    </source>
</evidence>
<comment type="caution">
    <text evidence="6">The sequence shown here is derived from an EMBL/GenBank/DDBJ whole genome shotgun (WGS) entry which is preliminary data.</text>
</comment>
<dbReference type="Gene3D" id="3.40.50.720">
    <property type="entry name" value="NAD(P)-binding Rossmann-like Domain"/>
    <property type="match status" value="1"/>
</dbReference>
<keyword evidence="2" id="KW-0560">Oxidoreductase</keyword>
<evidence type="ECO:0000313" key="9">
    <source>
        <dbReference type="Proteomes" id="UP000275024"/>
    </source>
</evidence>
<dbReference type="EMBL" id="RBDY01000001">
    <property type="protein sequence ID" value="RKN27759.1"/>
    <property type="molecule type" value="Genomic_DNA"/>
</dbReference>
<gene>
    <name evidence="7" type="ORF">D7318_02450</name>
    <name evidence="6" type="ORF">D7319_00440</name>
</gene>
<dbReference type="GO" id="GO:0016491">
    <property type="term" value="F:oxidoreductase activity"/>
    <property type="evidence" value="ECO:0007669"/>
    <property type="project" value="UniProtKB-KW"/>
</dbReference>
<keyword evidence="8" id="KW-1185">Reference proteome</keyword>
<keyword evidence="3" id="KW-0520">NAD</keyword>
<dbReference type="FunFam" id="3.40.50.720:FF:000084">
    <property type="entry name" value="Short-chain dehydrogenase reductase"/>
    <property type="match status" value="1"/>
</dbReference>
<dbReference type="Pfam" id="PF13561">
    <property type="entry name" value="adh_short_C2"/>
    <property type="match status" value="1"/>
</dbReference>
<dbReference type="PRINTS" id="PR00081">
    <property type="entry name" value="GDHRDH"/>
</dbReference>
<dbReference type="PANTHER" id="PTHR24321:SF8">
    <property type="entry name" value="ESTRADIOL 17-BETA-DEHYDROGENASE 8-RELATED"/>
    <property type="match status" value="1"/>
</dbReference>
<dbReference type="PRINTS" id="PR00080">
    <property type="entry name" value="SDRFAMILY"/>
</dbReference>
<dbReference type="InterPro" id="IPR002347">
    <property type="entry name" value="SDR_fam"/>
</dbReference>
<dbReference type="Proteomes" id="UP000275024">
    <property type="component" value="Unassembled WGS sequence"/>
</dbReference>
<proteinExistence type="inferred from homology"/>
<dbReference type="PANTHER" id="PTHR24321">
    <property type="entry name" value="DEHYDROGENASES, SHORT CHAIN"/>
    <property type="match status" value="1"/>
</dbReference>
<evidence type="ECO:0000259" key="5">
    <source>
        <dbReference type="SMART" id="SM00822"/>
    </source>
</evidence>
<evidence type="ECO:0000256" key="2">
    <source>
        <dbReference type="ARBA" id="ARBA00023002"/>
    </source>
</evidence>
<dbReference type="RefSeq" id="WP_120695119.1">
    <property type="nucleotide sequence ID" value="NZ_RBDX01000001.1"/>
</dbReference>
<protein>
    <submittedName>
        <fullName evidence="6">SDR family oxidoreductase</fullName>
    </submittedName>
</protein>
<dbReference type="CDD" id="cd05233">
    <property type="entry name" value="SDR_c"/>
    <property type="match status" value="1"/>
</dbReference>
<feature type="domain" description="Ketoreductase" evidence="5">
    <location>
        <begin position="17"/>
        <end position="199"/>
    </location>
</feature>
<dbReference type="EMBL" id="RBDX01000001">
    <property type="protein sequence ID" value="RKN12473.1"/>
    <property type="molecule type" value="Genomic_DNA"/>
</dbReference>
<reference evidence="8 9" key="1">
    <citation type="submission" date="2018-09" db="EMBL/GenBank/DDBJ databases">
        <title>Streptomyces sp. nov. DS1-2, an endophytic actinomycete isolated from roots of Dendrobium scabrilingue.</title>
        <authorList>
            <person name="Kuncharoen N."/>
            <person name="Kudo T."/>
            <person name="Ohkuma M."/>
            <person name="Yuki M."/>
            <person name="Tanasupawat S."/>
        </authorList>
    </citation>
    <scope>NUCLEOTIDE SEQUENCE [LARGE SCALE GENOMIC DNA]</scope>
    <source>
        <strain evidence="6 9">AZ1-7</strain>
        <strain evidence="7 8">DS1-2</strain>
    </source>
</reference>
<dbReference type="InterPro" id="IPR057326">
    <property type="entry name" value="KR_dom"/>
</dbReference>
<evidence type="ECO:0000313" key="7">
    <source>
        <dbReference type="EMBL" id="RKN27759.1"/>
    </source>
</evidence>
<accession>A0A3A9WJG3</accession>
<evidence type="ECO:0000256" key="3">
    <source>
        <dbReference type="ARBA" id="ARBA00023027"/>
    </source>
</evidence>
<name>A0A3A9WJG3_9ACTN</name>